<feature type="domain" description="PaaD zinc beta ribbon" evidence="2">
    <location>
        <begin position="113"/>
        <end position="164"/>
    </location>
</feature>
<sequence length="179" mass="20484">MTKNLLLKKEVQQVLQQVTDPEMPYISIVELGMLENIAMKRDGFVQVELLPTFSGCPALNMIQADVKEKVKERLLEWNDDLEVEVTFRFHPPWTTDRITETGKEKLRQNGVSPPPASFTAGEPWKIPCPYCHSMYTTMENIFGPTACRSILYCNACKNPFEAMKPIANLFEGVENKWLN</sequence>
<reference evidence="4" key="1">
    <citation type="submission" date="2016-11" db="EMBL/GenBank/DDBJ databases">
        <authorList>
            <person name="Varghese N."/>
            <person name="Submissions S."/>
        </authorList>
    </citation>
    <scope>NUCLEOTIDE SEQUENCE [LARGE SCALE GENOMIC DNA]</scope>
    <source>
        <strain evidence="4">CGMCC 1.6496</strain>
    </source>
</reference>
<dbReference type="InterPro" id="IPR056572">
    <property type="entry name" value="Zn_ribbon_PaaD"/>
</dbReference>
<dbReference type="RefSeq" id="WP_073008778.1">
    <property type="nucleotide sequence ID" value="NZ_FQXD01000008.1"/>
</dbReference>
<dbReference type="NCBIfam" id="TIGR02159">
    <property type="entry name" value="PA_CoA_Oxy4"/>
    <property type="match status" value="1"/>
</dbReference>
<dbReference type="AlphaFoldDB" id="A0A1M5TR04"/>
<dbReference type="PANTHER" id="PTHR42831:SF3">
    <property type="entry name" value="1,2-PHENYLACETYL-COA EPOXIDASE, SUBUNIT D-RELATED"/>
    <property type="match status" value="1"/>
</dbReference>
<evidence type="ECO:0000313" key="3">
    <source>
        <dbReference type="EMBL" id="SHH53255.1"/>
    </source>
</evidence>
<evidence type="ECO:0000313" key="4">
    <source>
        <dbReference type="Proteomes" id="UP000184079"/>
    </source>
</evidence>
<dbReference type="Pfam" id="PF23451">
    <property type="entry name" value="Zn_ribbon_PaaD"/>
    <property type="match status" value="1"/>
</dbReference>
<dbReference type="PANTHER" id="PTHR42831">
    <property type="entry name" value="FE-S PROTEIN MATURATION AUXILIARY FACTOR YITW"/>
    <property type="match status" value="1"/>
</dbReference>
<dbReference type="SUPFAM" id="SSF117916">
    <property type="entry name" value="Fe-S cluster assembly (FSCA) domain-like"/>
    <property type="match status" value="1"/>
</dbReference>
<evidence type="ECO:0000259" key="1">
    <source>
        <dbReference type="Pfam" id="PF01883"/>
    </source>
</evidence>
<dbReference type="InterPro" id="IPR052339">
    <property type="entry name" value="Fe-S_Maturation_MIP18"/>
</dbReference>
<keyword evidence="4" id="KW-1185">Reference proteome</keyword>
<dbReference type="InterPro" id="IPR002744">
    <property type="entry name" value="MIP18-like"/>
</dbReference>
<dbReference type="Pfam" id="PF01883">
    <property type="entry name" value="FeS_assembly_P"/>
    <property type="match status" value="1"/>
</dbReference>
<feature type="domain" description="MIP18 family-like" evidence="1">
    <location>
        <begin position="8"/>
        <end position="84"/>
    </location>
</feature>
<name>A0A1M5TR04_9BACI</name>
<organism evidence="3 4">
    <name type="scientific">Virgibacillus chiguensis</name>
    <dbReference type="NCBI Taxonomy" id="411959"/>
    <lineage>
        <taxon>Bacteria</taxon>
        <taxon>Bacillati</taxon>
        <taxon>Bacillota</taxon>
        <taxon>Bacilli</taxon>
        <taxon>Bacillales</taxon>
        <taxon>Bacillaceae</taxon>
        <taxon>Virgibacillus</taxon>
    </lineage>
</organism>
<dbReference type="EMBL" id="FQXD01000008">
    <property type="protein sequence ID" value="SHH53255.1"/>
    <property type="molecule type" value="Genomic_DNA"/>
</dbReference>
<dbReference type="InterPro" id="IPR011883">
    <property type="entry name" value="PaaD-like"/>
</dbReference>
<dbReference type="Gene3D" id="3.30.300.130">
    <property type="entry name" value="Fe-S cluster assembly (FSCA)"/>
    <property type="match status" value="1"/>
</dbReference>
<accession>A0A1M5TR04</accession>
<protein>
    <submittedName>
        <fullName evidence="3">Ring-1,2-phenylacetyl-CoA epoxidase subunit PaaD</fullName>
    </submittedName>
</protein>
<evidence type="ECO:0000259" key="2">
    <source>
        <dbReference type="Pfam" id="PF23451"/>
    </source>
</evidence>
<gene>
    <name evidence="3" type="ORF">SAMN05421807_108109</name>
</gene>
<dbReference type="InterPro" id="IPR034904">
    <property type="entry name" value="FSCA_dom_sf"/>
</dbReference>
<proteinExistence type="predicted"/>
<dbReference type="OrthoDB" id="3684942at2"/>
<dbReference type="Proteomes" id="UP000184079">
    <property type="component" value="Unassembled WGS sequence"/>
</dbReference>